<dbReference type="SUPFAM" id="SSF53041">
    <property type="entry name" value="Resolvase-like"/>
    <property type="match status" value="1"/>
</dbReference>
<organism evidence="2 3">
    <name type="scientific">Paenibacillus polymyxa</name>
    <name type="common">Bacillus polymyxa</name>
    <dbReference type="NCBI Taxonomy" id="1406"/>
    <lineage>
        <taxon>Bacteria</taxon>
        <taxon>Bacillati</taxon>
        <taxon>Bacillota</taxon>
        <taxon>Bacilli</taxon>
        <taxon>Bacillales</taxon>
        <taxon>Paenibacillaceae</taxon>
        <taxon>Paenibacillus</taxon>
    </lineage>
</organism>
<dbReference type="Gene3D" id="3.40.50.1390">
    <property type="entry name" value="Resolvase, N-terminal catalytic domain"/>
    <property type="match status" value="1"/>
</dbReference>
<dbReference type="GO" id="GO:0000150">
    <property type="term" value="F:DNA strand exchange activity"/>
    <property type="evidence" value="ECO:0007669"/>
    <property type="project" value="InterPro"/>
</dbReference>
<accession>A0A378Y159</accession>
<dbReference type="InterPro" id="IPR006119">
    <property type="entry name" value="Resolv_N"/>
</dbReference>
<feature type="domain" description="Resolvase/invertase-type recombinase catalytic" evidence="1">
    <location>
        <begin position="14"/>
        <end position="90"/>
    </location>
</feature>
<dbReference type="AlphaFoldDB" id="A0A378Y159"/>
<dbReference type="GO" id="GO:0003677">
    <property type="term" value="F:DNA binding"/>
    <property type="evidence" value="ECO:0007669"/>
    <property type="project" value="InterPro"/>
</dbReference>
<evidence type="ECO:0000313" key="2">
    <source>
        <dbReference type="EMBL" id="SUA70281.1"/>
    </source>
</evidence>
<dbReference type="Pfam" id="PF00239">
    <property type="entry name" value="Resolvase"/>
    <property type="match status" value="1"/>
</dbReference>
<dbReference type="InterPro" id="IPR036162">
    <property type="entry name" value="Resolvase-like_N_sf"/>
</dbReference>
<name>A0A378Y159_PAEPO</name>
<sequence>MKAMAIVRSSIEWSIDEQQNKINQYAISEGINLVHIVVVASDVDLELATNNLSEVDAVIVTDVTRISRNKETLDMFKEQLRHNDTQLVILS</sequence>
<evidence type="ECO:0000313" key="3">
    <source>
        <dbReference type="Proteomes" id="UP000254400"/>
    </source>
</evidence>
<dbReference type="EMBL" id="UGSC01000001">
    <property type="protein sequence ID" value="SUA70281.1"/>
    <property type="molecule type" value="Genomic_DNA"/>
</dbReference>
<dbReference type="RefSeq" id="WP_019687674.1">
    <property type="nucleotide sequence ID" value="NZ_CP036496.1"/>
</dbReference>
<protein>
    <recommendedName>
        <fullName evidence="1">Resolvase/invertase-type recombinase catalytic domain-containing protein</fullName>
    </recommendedName>
</protein>
<dbReference type="Proteomes" id="UP000254400">
    <property type="component" value="Unassembled WGS sequence"/>
</dbReference>
<evidence type="ECO:0000259" key="1">
    <source>
        <dbReference type="Pfam" id="PF00239"/>
    </source>
</evidence>
<dbReference type="GeneID" id="93346506"/>
<reference evidence="2 3" key="1">
    <citation type="submission" date="2018-06" db="EMBL/GenBank/DDBJ databases">
        <authorList>
            <consortium name="Pathogen Informatics"/>
            <person name="Doyle S."/>
        </authorList>
    </citation>
    <scope>NUCLEOTIDE SEQUENCE [LARGE SCALE GENOMIC DNA]</scope>
    <source>
        <strain evidence="2 3">NCTC10343</strain>
    </source>
</reference>
<gene>
    <name evidence="2" type="ORF">NCTC10343_03152</name>
</gene>
<proteinExistence type="predicted"/>